<evidence type="ECO:0000313" key="1">
    <source>
        <dbReference type="EMBL" id="QCD41023.1"/>
    </source>
</evidence>
<organism evidence="1 2">
    <name type="scientific">Duncaniella dubosii</name>
    <dbReference type="NCBI Taxonomy" id="2518971"/>
    <lineage>
        <taxon>Bacteria</taxon>
        <taxon>Pseudomonadati</taxon>
        <taxon>Bacteroidota</taxon>
        <taxon>Bacteroidia</taxon>
        <taxon>Bacteroidales</taxon>
        <taxon>Muribaculaceae</taxon>
        <taxon>Duncaniella</taxon>
    </lineage>
</organism>
<proteinExistence type="predicted"/>
<evidence type="ECO:0008006" key="3">
    <source>
        <dbReference type="Google" id="ProtNLM"/>
    </source>
</evidence>
<keyword evidence="2" id="KW-1185">Reference proteome</keyword>
<evidence type="ECO:0000313" key="2">
    <source>
        <dbReference type="Proteomes" id="UP000297149"/>
    </source>
</evidence>
<accession>A0A4P7VZQ5</accession>
<gene>
    <name evidence="1" type="ORF">E7747_01125</name>
</gene>
<dbReference type="AlphaFoldDB" id="A0A4P7VZQ5"/>
<dbReference type="EMBL" id="CP039396">
    <property type="protein sequence ID" value="QCD41023.1"/>
    <property type="molecule type" value="Genomic_DNA"/>
</dbReference>
<dbReference type="Proteomes" id="UP000297149">
    <property type="component" value="Chromosome"/>
</dbReference>
<dbReference type="KEGG" id="ddb:E7747_01125"/>
<reference evidence="2" key="1">
    <citation type="submission" date="2019-02" db="EMBL/GenBank/DDBJ databases">
        <title>Isolation and identification of novel species under the genus Muribaculum.</title>
        <authorList>
            <person name="Miyake S."/>
            <person name="Ding Y."/>
            <person name="Low A."/>
            <person name="Soh M."/>
            <person name="Seedorf H."/>
        </authorList>
    </citation>
    <scope>NUCLEOTIDE SEQUENCE [LARGE SCALE GENOMIC DNA]</scope>
    <source>
        <strain evidence="2">H5</strain>
    </source>
</reference>
<protein>
    <recommendedName>
        <fullName evidence="3">Core-binding (CB) domain-containing protein</fullName>
    </recommendedName>
</protein>
<name>A0A4P7VZQ5_9BACT</name>
<dbReference type="RefSeq" id="WP_136413540.1">
    <property type="nucleotide sequence ID" value="NZ_CP039396.1"/>
</dbReference>
<sequence>MPHLKPLSVNTKATLTAGRKEVADGIENIRATQICIPSETQPVSALSFTDYVKSAAGSILKDDYIAERTVISFNSIRKVTSEVSFDADERNIRNWLAIMLRKGTSPVTLRRYLGKLHKLYSDFRGVTIQGEALFSSLRETISDQSLYGSRQDCETLNKIKDLPSRLQSMPTAQASIAKAMMYIFYLGGAPYSVISDLRFNDDIPEIDQLREIVESMPRERRTYVFPFKHGSVRQRQLHREMTAGFTTLLSDLAIRPGDAFSAETICVWWIDAAIECGLNPEEIAGVVRHIPTTHAWLRAVNPLPLSEDEKTARLRIVADMIADTTPRWYAMFMRDNNTPMISATPSAMPVLHS</sequence>